<proteinExistence type="predicted"/>
<evidence type="ECO:0000313" key="2">
    <source>
        <dbReference type="EMBL" id="KKL20786.1"/>
    </source>
</evidence>
<keyword evidence="1" id="KW-1133">Transmembrane helix</keyword>
<feature type="transmembrane region" description="Helical" evidence="1">
    <location>
        <begin position="6"/>
        <end position="28"/>
    </location>
</feature>
<keyword evidence="1" id="KW-0472">Membrane</keyword>
<protein>
    <submittedName>
        <fullName evidence="2">Uncharacterized protein</fullName>
    </submittedName>
</protein>
<dbReference type="AlphaFoldDB" id="A0A0F9DSZ8"/>
<comment type="caution">
    <text evidence="2">The sequence shown here is derived from an EMBL/GenBank/DDBJ whole genome shotgun (WGS) entry which is preliminary data.</text>
</comment>
<sequence>QILLLISPFAAAFMLLYWVIGPTVAILYVATLIGLVVIVAPIGIIVGMVIAYFVNPDDVTIPILVGSIVGPLLALVLFGGLLIAGTHMGLSRLYECGLPYATTWENCQVSEWGNTDWGTAEQEAAERSDHQKGFGMGVTACALGESERSGFSLTDMRWRGEAVELRASREYRTGYSEGYESRKPCFTETK</sequence>
<accession>A0A0F9DSZ8</accession>
<organism evidence="2">
    <name type="scientific">marine sediment metagenome</name>
    <dbReference type="NCBI Taxonomy" id="412755"/>
    <lineage>
        <taxon>unclassified sequences</taxon>
        <taxon>metagenomes</taxon>
        <taxon>ecological metagenomes</taxon>
    </lineage>
</organism>
<name>A0A0F9DSZ8_9ZZZZ</name>
<keyword evidence="1" id="KW-0812">Transmembrane</keyword>
<gene>
    <name evidence="2" type="ORF">LCGC14_2452010</name>
</gene>
<reference evidence="2" key="1">
    <citation type="journal article" date="2015" name="Nature">
        <title>Complex archaea that bridge the gap between prokaryotes and eukaryotes.</title>
        <authorList>
            <person name="Spang A."/>
            <person name="Saw J.H."/>
            <person name="Jorgensen S.L."/>
            <person name="Zaremba-Niedzwiedzka K."/>
            <person name="Martijn J."/>
            <person name="Lind A.E."/>
            <person name="van Eijk R."/>
            <person name="Schleper C."/>
            <person name="Guy L."/>
            <person name="Ettema T.J."/>
        </authorList>
    </citation>
    <scope>NUCLEOTIDE SEQUENCE</scope>
</reference>
<evidence type="ECO:0000256" key="1">
    <source>
        <dbReference type="SAM" id="Phobius"/>
    </source>
</evidence>
<feature type="non-terminal residue" evidence="2">
    <location>
        <position position="1"/>
    </location>
</feature>
<feature type="transmembrane region" description="Helical" evidence="1">
    <location>
        <begin position="35"/>
        <end position="54"/>
    </location>
</feature>
<feature type="transmembrane region" description="Helical" evidence="1">
    <location>
        <begin position="60"/>
        <end position="84"/>
    </location>
</feature>
<dbReference type="EMBL" id="LAZR01037963">
    <property type="protein sequence ID" value="KKL20786.1"/>
    <property type="molecule type" value="Genomic_DNA"/>
</dbReference>